<protein>
    <submittedName>
        <fullName evidence="1">Uncharacterized protein</fullName>
    </submittedName>
</protein>
<accession>A0A3D9G0Z0</accession>
<proteinExistence type="predicted"/>
<dbReference type="OrthoDB" id="1376102at2"/>
<comment type="caution">
    <text evidence="1">The sequence shown here is derived from an EMBL/GenBank/DDBJ whole genome shotgun (WGS) entry which is preliminary data.</text>
</comment>
<dbReference type="RefSeq" id="WP_115886361.1">
    <property type="nucleotide sequence ID" value="NZ_QRDQ01000007.1"/>
</dbReference>
<evidence type="ECO:0000313" key="1">
    <source>
        <dbReference type="EMBL" id="RED26247.1"/>
    </source>
</evidence>
<evidence type="ECO:0000313" key="2">
    <source>
        <dbReference type="Proteomes" id="UP000257004"/>
    </source>
</evidence>
<dbReference type="AlphaFoldDB" id="A0A3D9G0Z0"/>
<organism evidence="1 2">
    <name type="scientific">Flavobacterium cutihirudinis</name>
    <dbReference type="NCBI Taxonomy" id="1265740"/>
    <lineage>
        <taxon>Bacteria</taxon>
        <taxon>Pseudomonadati</taxon>
        <taxon>Bacteroidota</taxon>
        <taxon>Flavobacteriia</taxon>
        <taxon>Flavobacteriales</taxon>
        <taxon>Flavobacteriaceae</taxon>
        <taxon>Flavobacterium</taxon>
    </lineage>
</organism>
<name>A0A3D9G0Z0_9FLAO</name>
<dbReference type="Proteomes" id="UP000257004">
    <property type="component" value="Unassembled WGS sequence"/>
</dbReference>
<sequence>MRKTFLLLFICTFAFSYGQSNQILDFKAGYLPETIYNQSTINSSDYEIAYSGSEKFLEALKENGTENPTKIKTTFTVETVSKTGKSNKDGNFPITIEYLKSYDANGKTIIPSGTLLYGKSSLYAMPKMDSIVAKDMEESFKNTIFETVQSTFSQLILPQKKLKIGESFNQDNPLVIPIAGINFEMVITTTYLLKSIDSKNAFFDIVQTYTMKISDTKFETSGTGNGKGNLVYDIANHFITENNLDMEFSLGLKHTDFSLQLKSKSNFKQTCKISKK</sequence>
<gene>
    <name evidence="1" type="ORF">BD847_0163</name>
</gene>
<reference evidence="1 2" key="1">
    <citation type="submission" date="2018-07" db="EMBL/GenBank/DDBJ databases">
        <title>Genomic Encyclopedia of Archaeal and Bacterial Type Strains, Phase II (KMG-II): from individual species to whole genera.</title>
        <authorList>
            <person name="Goeker M."/>
        </authorList>
    </citation>
    <scope>NUCLEOTIDE SEQUENCE [LARGE SCALE GENOMIC DNA]</scope>
    <source>
        <strain evidence="1 2">DSM 25795</strain>
    </source>
</reference>
<dbReference type="EMBL" id="QRDQ01000007">
    <property type="protein sequence ID" value="RED26247.1"/>
    <property type="molecule type" value="Genomic_DNA"/>
</dbReference>
<keyword evidence="2" id="KW-1185">Reference proteome</keyword>